<comment type="caution">
    <text evidence="1">The sequence shown here is derived from an EMBL/GenBank/DDBJ whole genome shotgun (WGS) entry which is preliminary data.</text>
</comment>
<evidence type="ECO:0000313" key="1">
    <source>
        <dbReference type="EMBL" id="PNX91256.1"/>
    </source>
</evidence>
<dbReference type="EMBL" id="ASHM01065581">
    <property type="protein sequence ID" value="PNX91256.1"/>
    <property type="molecule type" value="Genomic_DNA"/>
</dbReference>
<sequence length="35" mass="3921">GEGFEFDDGFEDDEGFKFYKGFPVKGLSLVKDDEG</sequence>
<dbReference type="AlphaFoldDB" id="A0A2K3MKF9"/>
<protein>
    <submittedName>
        <fullName evidence="1">Uncharacterized protein</fullName>
    </submittedName>
</protein>
<organism evidence="1 2">
    <name type="scientific">Trifolium pratense</name>
    <name type="common">Red clover</name>
    <dbReference type="NCBI Taxonomy" id="57577"/>
    <lineage>
        <taxon>Eukaryota</taxon>
        <taxon>Viridiplantae</taxon>
        <taxon>Streptophyta</taxon>
        <taxon>Embryophyta</taxon>
        <taxon>Tracheophyta</taxon>
        <taxon>Spermatophyta</taxon>
        <taxon>Magnoliopsida</taxon>
        <taxon>eudicotyledons</taxon>
        <taxon>Gunneridae</taxon>
        <taxon>Pentapetalae</taxon>
        <taxon>rosids</taxon>
        <taxon>fabids</taxon>
        <taxon>Fabales</taxon>
        <taxon>Fabaceae</taxon>
        <taxon>Papilionoideae</taxon>
        <taxon>50 kb inversion clade</taxon>
        <taxon>NPAAA clade</taxon>
        <taxon>Hologalegina</taxon>
        <taxon>IRL clade</taxon>
        <taxon>Trifolieae</taxon>
        <taxon>Trifolium</taxon>
    </lineage>
</organism>
<dbReference type="Proteomes" id="UP000236291">
    <property type="component" value="Unassembled WGS sequence"/>
</dbReference>
<evidence type="ECO:0000313" key="2">
    <source>
        <dbReference type="Proteomes" id="UP000236291"/>
    </source>
</evidence>
<reference evidence="1 2" key="2">
    <citation type="journal article" date="2017" name="Front. Plant Sci.">
        <title>Gene Classification and Mining of Molecular Markers Useful in Red Clover (Trifolium pratense) Breeding.</title>
        <authorList>
            <person name="Istvanek J."/>
            <person name="Dluhosova J."/>
            <person name="Dluhos P."/>
            <person name="Patkova L."/>
            <person name="Nedelnik J."/>
            <person name="Repkova J."/>
        </authorList>
    </citation>
    <scope>NUCLEOTIDE SEQUENCE [LARGE SCALE GENOMIC DNA]</scope>
    <source>
        <strain evidence="2">cv. Tatra</strain>
        <tissue evidence="1">Young leaves</tissue>
    </source>
</reference>
<feature type="non-terminal residue" evidence="1">
    <location>
        <position position="1"/>
    </location>
</feature>
<proteinExistence type="predicted"/>
<name>A0A2K3MKF9_TRIPR</name>
<gene>
    <name evidence="1" type="ORF">L195_g047386</name>
</gene>
<accession>A0A2K3MKF9</accession>
<reference evidence="1 2" key="1">
    <citation type="journal article" date="2014" name="Am. J. Bot.">
        <title>Genome assembly and annotation for red clover (Trifolium pratense; Fabaceae).</title>
        <authorList>
            <person name="Istvanek J."/>
            <person name="Jaros M."/>
            <person name="Krenek A."/>
            <person name="Repkova J."/>
        </authorList>
    </citation>
    <scope>NUCLEOTIDE SEQUENCE [LARGE SCALE GENOMIC DNA]</scope>
    <source>
        <strain evidence="2">cv. Tatra</strain>
        <tissue evidence="1">Young leaves</tissue>
    </source>
</reference>